<protein>
    <submittedName>
        <fullName evidence="6">MBL fold metallo-hydrolase</fullName>
    </submittedName>
</protein>
<sequence>MRVHHLNCGSMAPPFRKLVNGTGGLFASGEMVCHCLLIETGDGLVLVDTGVGAHDIAAPAESLTSEFLKITRPSLRHEETAVAQVRALGHRPEDVRHIVLTHLDLDHAGGLRDFPWAKVHVHADELAVATAQATHRDRRRFRAAQWSHGPDWASYHPGGDRWFGFEAVRGLTGLPEDILFVPLAGHTRGHSGVAVRDGSRWLLHAGDSYFFRGEVDPRRPHCTPGLALFQQLVTTDRAKRTANRDRLQELAANHGDEIEIFSAHDPEELRRYR</sequence>
<dbReference type="InterPro" id="IPR051013">
    <property type="entry name" value="MBL_superfamily_lactonases"/>
</dbReference>
<feature type="domain" description="Metallo-beta-lactamase" evidence="5">
    <location>
        <begin position="32"/>
        <end position="254"/>
    </location>
</feature>
<dbReference type="Gene3D" id="3.60.15.10">
    <property type="entry name" value="Ribonuclease Z/Hydroxyacylglutathione hydrolase-like"/>
    <property type="match status" value="1"/>
</dbReference>
<evidence type="ECO:0000256" key="2">
    <source>
        <dbReference type="ARBA" id="ARBA00022723"/>
    </source>
</evidence>
<evidence type="ECO:0000256" key="4">
    <source>
        <dbReference type="ARBA" id="ARBA00022833"/>
    </source>
</evidence>
<dbReference type="InterPro" id="IPR036866">
    <property type="entry name" value="RibonucZ/Hydroxyglut_hydro"/>
</dbReference>
<keyword evidence="3" id="KW-0378">Hydrolase</keyword>
<dbReference type="RefSeq" id="WP_377861729.1">
    <property type="nucleotide sequence ID" value="NZ_JBHLZU010000033.1"/>
</dbReference>
<evidence type="ECO:0000313" key="7">
    <source>
        <dbReference type="Proteomes" id="UP001589693"/>
    </source>
</evidence>
<keyword evidence="4" id="KW-0862">Zinc</keyword>
<accession>A0ABV6A947</accession>
<dbReference type="SUPFAM" id="SSF56281">
    <property type="entry name" value="Metallo-hydrolase/oxidoreductase"/>
    <property type="match status" value="1"/>
</dbReference>
<dbReference type="PANTHER" id="PTHR42978">
    <property type="entry name" value="QUORUM-QUENCHING LACTONASE YTNP-RELATED-RELATED"/>
    <property type="match status" value="1"/>
</dbReference>
<dbReference type="SMART" id="SM00849">
    <property type="entry name" value="Lactamase_B"/>
    <property type="match status" value="1"/>
</dbReference>
<dbReference type="EMBL" id="JBHLZU010000033">
    <property type="protein sequence ID" value="MFB9909180.1"/>
    <property type="molecule type" value="Genomic_DNA"/>
</dbReference>
<name>A0ABV6A947_9PSEU</name>
<comment type="caution">
    <text evidence="6">The sequence shown here is derived from an EMBL/GenBank/DDBJ whole genome shotgun (WGS) entry which is preliminary data.</text>
</comment>
<reference evidence="6 7" key="1">
    <citation type="submission" date="2024-09" db="EMBL/GenBank/DDBJ databases">
        <authorList>
            <person name="Sun Q."/>
            <person name="Mori K."/>
        </authorList>
    </citation>
    <scope>NUCLEOTIDE SEQUENCE [LARGE SCALE GENOMIC DNA]</scope>
    <source>
        <strain evidence="6 7">TBRC 7907</strain>
    </source>
</reference>
<keyword evidence="2" id="KW-0479">Metal-binding</keyword>
<dbReference type="Proteomes" id="UP001589693">
    <property type="component" value="Unassembled WGS sequence"/>
</dbReference>
<dbReference type="CDD" id="cd07742">
    <property type="entry name" value="metallo-hydrolase-like_MBL-fold"/>
    <property type="match status" value="1"/>
</dbReference>
<gene>
    <name evidence="6" type="ORF">ACFFQA_35030</name>
</gene>
<dbReference type="InterPro" id="IPR001279">
    <property type="entry name" value="Metallo-B-lactamas"/>
</dbReference>
<comment type="similarity">
    <text evidence="1">Belongs to the metallo-beta-lactamase superfamily.</text>
</comment>
<evidence type="ECO:0000259" key="5">
    <source>
        <dbReference type="SMART" id="SM00849"/>
    </source>
</evidence>
<organism evidence="6 7">
    <name type="scientific">Allokutzneria oryzae</name>
    <dbReference type="NCBI Taxonomy" id="1378989"/>
    <lineage>
        <taxon>Bacteria</taxon>
        <taxon>Bacillati</taxon>
        <taxon>Actinomycetota</taxon>
        <taxon>Actinomycetes</taxon>
        <taxon>Pseudonocardiales</taxon>
        <taxon>Pseudonocardiaceae</taxon>
        <taxon>Allokutzneria</taxon>
    </lineage>
</organism>
<dbReference type="Pfam" id="PF00753">
    <property type="entry name" value="Lactamase_B"/>
    <property type="match status" value="1"/>
</dbReference>
<evidence type="ECO:0000256" key="3">
    <source>
        <dbReference type="ARBA" id="ARBA00022801"/>
    </source>
</evidence>
<dbReference type="PANTHER" id="PTHR42978:SF3">
    <property type="entry name" value="BLR3078 PROTEIN"/>
    <property type="match status" value="1"/>
</dbReference>
<keyword evidence="7" id="KW-1185">Reference proteome</keyword>
<proteinExistence type="inferred from homology"/>
<evidence type="ECO:0000256" key="1">
    <source>
        <dbReference type="ARBA" id="ARBA00007749"/>
    </source>
</evidence>
<evidence type="ECO:0000313" key="6">
    <source>
        <dbReference type="EMBL" id="MFB9909180.1"/>
    </source>
</evidence>